<sequence length="101" mass="11800">PLVLFAKNPYQIFLFFISERDQNFLRCLNNFLGVFDHADYEYELCFGLKSVGSARHSIFGELDRLANEVSEKVPLAIAVGSEKEKWHLLRHLKILKKKFKL</sequence>
<proteinExistence type="predicted"/>
<dbReference type="Proteomes" id="UP000276133">
    <property type="component" value="Unassembled WGS sequence"/>
</dbReference>
<comment type="caution">
    <text evidence="1">The sequence shown here is derived from an EMBL/GenBank/DDBJ whole genome shotgun (WGS) entry which is preliminary data.</text>
</comment>
<gene>
    <name evidence="1" type="ORF">BpHYR1_025836</name>
</gene>
<accession>A0A3M7Q170</accession>
<name>A0A3M7Q170_BRAPC</name>
<keyword evidence="2" id="KW-1185">Reference proteome</keyword>
<reference evidence="1 2" key="1">
    <citation type="journal article" date="2018" name="Sci. Rep.">
        <title>Genomic signatures of local adaptation to the degree of environmental predictability in rotifers.</title>
        <authorList>
            <person name="Franch-Gras L."/>
            <person name="Hahn C."/>
            <person name="Garcia-Roger E.M."/>
            <person name="Carmona M.J."/>
            <person name="Serra M."/>
            <person name="Gomez A."/>
        </authorList>
    </citation>
    <scope>NUCLEOTIDE SEQUENCE [LARGE SCALE GENOMIC DNA]</scope>
    <source>
        <strain evidence="1">HYR1</strain>
    </source>
</reference>
<dbReference type="EMBL" id="REGN01007983">
    <property type="protein sequence ID" value="RNA04751.1"/>
    <property type="molecule type" value="Genomic_DNA"/>
</dbReference>
<protein>
    <submittedName>
        <fullName evidence="1">Uncharacterized protein</fullName>
    </submittedName>
</protein>
<organism evidence="1 2">
    <name type="scientific">Brachionus plicatilis</name>
    <name type="common">Marine rotifer</name>
    <name type="synonym">Brachionus muelleri</name>
    <dbReference type="NCBI Taxonomy" id="10195"/>
    <lineage>
        <taxon>Eukaryota</taxon>
        <taxon>Metazoa</taxon>
        <taxon>Spiralia</taxon>
        <taxon>Gnathifera</taxon>
        <taxon>Rotifera</taxon>
        <taxon>Eurotatoria</taxon>
        <taxon>Monogononta</taxon>
        <taxon>Pseudotrocha</taxon>
        <taxon>Ploima</taxon>
        <taxon>Brachionidae</taxon>
        <taxon>Brachionus</taxon>
    </lineage>
</organism>
<feature type="non-terminal residue" evidence="1">
    <location>
        <position position="1"/>
    </location>
</feature>
<evidence type="ECO:0000313" key="2">
    <source>
        <dbReference type="Proteomes" id="UP000276133"/>
    </source>
</evidence>
<evidence type="ECO:0000313" key="1">
    <source>
        <dbReference type="EMBL" id="RNA04751.1"/>
    </source>
</evidence>
<dbReference type="AlphaFoldDB" id="A0A3M7Q170"/>